<name>A0A6C0HEH4_9ZZZZ</name>
<evidence type="ECO:0008006" key="4">
    <source>
        <dbReference type="Google" id="ProtNLM"/>
    </source>
</evidence>
<accession>A0A6C0HEH4</accession>
<dbReference type="EMBL" id="MN739944">
    <property type="protein sequence ID" value="QHT79031.1"/>
    <property type="molecule type" value="Genomic_DNA"/>
</dbReference>
<evidence type="ECO:0000256" key="2">
    <source>
        <dbReference type="ARBA" id="ARBA00022679"/>
    </source>
</evidence>
<dbReference type="GO" id="GO:0016094">
    <property type="term" value="P:polyprenol biosynthetic process"/>
    <property type="evidence" value="ECO:0007669"/>
    <property type="project" value="TreeGrafter"/>
</dbReference>
<dbReference type="InterPro" id="IPR036424">
    <property type="entry name" value="UPP_synth-like_sf"/>
</dbReference>
<dbReference type="HAMAP" id="MF_01139">
    <property type="entry name" value="ISPT"/>
    <property type="match status" value="1"/>
</dbReference>
<dbReference type="InterPro" id="IPR018520">
    <property type="entry name" value="UPP_synth-like_CS"/>
</dbReference>
<dbReference type="CDD" id="cd00475">
    <property type="entry name" value="Cis_IPPS"/>
    <property type="match status" value="1"/>
</dbReference>
<dbReference type="PROSITE" id="PS01066">
    <property type="entry name" value="UPP_SYNTHASE"/>
    <property type="match status" value="1"/>
</dbReference>
<dbReference type="SUPFAM" id="SSF64005">
    <property type="entry name" value="Undecaprenyl diphosphate synthase"/>
    <property type="match status" value="1"/>
</dbReference>
<protein>
    <recommendedName>
        <fullName evidence="4">Isoprenyl transferase</fullName>
    </recommendedName>
</protein>
<dbReference type="NCBIfam" id="TIGR00055">
    <property type="entry name" value="uppS"/>
    <property type="match status" value="1"/>
</dbReference>
<dbReference type="GO" id="GO:0045547">
    <property type="term" value="F:ditrans,polycis-polyprenyl diphosphate synthase [(2E,6E)-farnesyl diphosphate specific] activity"/>
    <property type="evidence" value="ECO:0007669"/>
    <property type="project" value="TreeGrafter"/>
</dbReference>
<dbReference type="PANTHER" id="PTHR10291:SF0">
    <property type="entry name" value="DEHYDRODOLICHYL DIPHOSPHATE SYNTHASE 2"/>
    <property type="match status" value="1"/>
</dbReference>
<dbReference type="Pfam" id="PF01255">
    <property type="entry name" value="Prenyltransf"/>
    <property type="match status" value="1"/>
</dbReference>
<keyword evidence="2" id="KW-0808">Transferase</keyword>
<organism evidence="3">
    <name type="scientific">viral metagenome</name>
    <dbReference type="NCBI Taxonomy" id="1070528"/>
    <lineage>
        <taxon>unclassified sequences</taxon>
        <taxon>metagenomes</taxon>
        <taxon>organismal metagenomes</taxon>
    </lineage>
</organism>
<comment type="cofactor">
    <cofactor evidence="1">
        <name>Mg(2+)</name>
        <dbReference type="ChEBI" id="CHEBI:18420"/>
    </cofactor>
</comment>
<evidence type="ECO:0000256" key="1">
    <source>
        <dbReference type="ARBA" id="ARBA00001946"/>
    </source>
</evidence>
<dbReference type="AlphaFoldDB" id="A0A6C0HEH4"/>
<dbReference type="Gene3D" id="3.40.1180.10">
    <property type="entry name" value="Decaprenyl diphosphate synthase-like"/>
    <property type="match status" value="1"/>
</dbReference>
<evidence type="ECO:0000313" key="3">
    <source>
        <dbReference type="EMBL" id="QHT79031.1"/>
    </source>
</evidence>
<dbReference type="PANTHER" id="PTHR10291">
    <property type="entry name" value="DEHYDRODOLICHYL DIPHOSPHATE SYNTHASE FAMILY MEMBER"/>
    <property type="match status" value="1"/>
</dbReference>
<reference evidence="3" key="1">
    <citation type="journal article" date="2020" name="Nature">
        <title>Giant virus diversity and host interactions through global metagenomics.</title>
        <authorList>
            <person name="Schulz F."/>
            <person name="Roux S."/>
            <person name="Paez-Espino D."/>
            <person name="Jungbluth S."/>
            <person name="Walsh D.A."/>
            <person name="Denef V.J."/>
            <person name="McMahon K.D."/>
            <person name="Konstantinidis K.T."/>
            <person name="Eloe-Fadrosh E.A."/>
            <person name="Kyrpides N.C."/>
            <person name="Woyke T."/>
        </authorList>
    </citation>
    <scope>NUCLEOTIDE SEQUENCE</scope>
    <source>
        <strain evidence="3">GVMAG-M-3300023179-97</strain>
    </source>
</reference>
<sequence length="497" mass="58561">MHLGFIMDGNGRWATQKNMLRIEGHKKGAEVANEIMMECVNLNIDYATFYAFSLQNWSRDKNEIEQIFHLAKELFNKMKSWILEKNAKVQCIGSIQYLPEDVKKLIHELEEDTKEAKGTVISVCISYGGREEILEVFRNVKVDLKEITTNHISELFRVPDVDLIIRTSGEFRISNFLLWQSAYAEYYFTNTFWPDFTVNELHQALGNFSKRKRRFGTLPTEETEENKETMLIEYQYEYIKQLYSEHTNYIDLKPIYNQLVLEGHTIPKASADTNERGIVHKFSQATEGATKLGYILDDMVDNLPIEKQNEYLKLLYSDFSVETLELVCRPYLLTSKPESKSKSLFDYFIQTTPKEKELFKKVFECEYLQRTSTVLLDKFIYRIIATFYYTKLTLHDSFISDDKRLLYTIIVCFCDDSIDEENDLPELHYLNPELYPFISSIIYEIWNSSKESIYRKRAVFLAISILLYRIDPQQQPHLPKQIGDCFQYILESFKETI</sequence>
<dbReference type="InterPro" id="IPR001441">
    <property type="entry name" value="UPP_synth-like"/>
</dbReference>
<proteinExistence type="inferred from homology"/>